<dbReference type="Proteomes" id="UP000652567">
    <property type="component" value="Unassembled WGS sequence"/>
</dbReference>
<feature type="domain" description="Thiol:disulfide interchange protein DsbD N-terminal" evidence="10">
    <location>
        <begin position="57"/>
        <end position="167"/>
    </location>
</feature>
<dbReference type="PROSITE" id="PS00194">
    <property type="entry name" value="THIOREDOXIN_1"/>
    <property type="match status" value="1"/>
</dbReference>
<keyword evidence="3" id="KW-0201">Cytochrome c-type biogenesis</keyword>
<keyword evidence="5 7" id="KW-0472">Membrane</keyword>
<dbReference type="SUPFAM" id="SSF52833">
    <property type="entry name" value="Thioredoxin-like"/>
    <property type="match status" value="1"/>
</dbReference>
<comment type="caution">
    <text evidence="11">The sequence shown here is derived from an EMBL/GenBank/DDBJ whole genome shotgun (WGS) entry which is preliminary data.</text>
</comment>
<dbReference type="InterPro" id="IPR035671">
    <property type="entry name" value="DsbD_gamma"/>
</dbReference>
<dbReference type="InterPro" id="IPR003834">
    <property type="entry name" value="Cyt_c_assmbl_TM_dom"/>
</dbReference>
<evidence type="ECO:0000313" key="11">
    <source>
        <dbReference type="EMBL" id="MBE8716704.1"/>
    </source>
</evidence>
<evidence type="ECO:0000256" key="2">
    <source>
        <dbReference type="ARBA" id="ARBA00022692"/>
    </source>
</evidence>
<dbReference type="AlphaFoldDB" id="A0A928V5Y2"/>
<dbReference type="InterPro" id="IPR036929">
    <property type="entry name" value="DsbDN_sf"/>
</dbReference>
<dbReference type="CDD" id="cd02953">
    <property type="entry name" value="DsbDgamma"/>
    <property type="match status" value="1"/>
</dbReference>
<feature type="transmembrane region" description="Helical" evidence="7">
    <location>
        <begin position="325"/>
        <end position="350"/>
    </location>
</feature>
<dbReference type="GO" id="GO:0017004">
    <property type="term" value="P:cytochrome complex assembly"/>
    <property type="evidence" value="ECO:0007669"/>
    <property type="project" value="UniProtKB-KW"/>
</dbReference>
<dbReference type="PANTHER" id="PTHR32234">
    <property type="entry name" value="THIOL:DISULFIDE INTERCHANGE PROTEIN DSBD"/>
    <property type="match status" value="1"/>
</dbReference>
<sequence>MTTFLHTLSTLFKLTRPQPRLLLALLLTLPLLQPALADDFLGQPKASGNLGFLPVNDEFLPVTEAFRLQPELNGQQLTLHWTIAPHYYLYEERFRLRNDQQLTLTPQYQQGITKYDEFFEKEMTVFYQSATVVIDLPEHRSPLNLQVESQGCADAGLCYPPHTDYLQIDLSAGTVTVTDIAPANAPAETAPTTTTAAPLWLPHALLLALLGGIVLNLMPCVFPVLSIKVMSLTQADPQRLASHGWSYTAGVLLSFLALAGILLAARAGGEAIGWGFQLQSPLLVTALIYLFVVMALALAGNIQIGQRWMGAGESLTSKHGLQGSFFTGVLAAVVASPCTAPFMGAALGFALTQPTVIGLAVFAALGFGMALPLLLLCYAPGLARYLPKPGGWMETFKEVLAFPLYLTAIWLLWVLGRQAGMNAVAAACVGALLITFGFWLLGKKKAGHKSILLTLVVLLCWAGSALLPWKTLQSSTSSSLWQPWSEQKLQSLRAEGKPVFVNMTADWCLTCLANERLVLSTSEIEEAFTTLGIVGLKGDWTNTDPAITAFLQTYGRSGVPLYVWFPAGHQGAGIVLPQLLTRGQTLSTLQQNGTKPTN</sequence>
<feature type="signal peptide" evidence="8">
    <location>
        <begin position="1"/>
        <end position="37"/>
    </location>
</feature>
<evidence type="ECO:0000256" key="6">
    <source>
        <dbReference type="ARBA" id="ARBA00023284"/>
    </source>
</evidence>
<evidence type="ECO:0000256" key="4">
    <source>
        <dbReference type="ARBA" id="ARBA00022989"/>
    </source>
</evidence>
<feature type="transmembrane region" description="Helical" evidence="7">
    <location>
        <begin position="286"/>
        <end position="304"/>
    </location>
</feature>
<dbReference type="InterPro" id="IPR036249">
    <property type="entry name" value="Thioredoxin-like_sf"/>
</dbReference>
<dbReference type="Gene3D" id="3.40.30.10">
    <property type="entry name" value="Glutaredoxin"/>
    <property type="match status" value="1"/>
</dbReference>
<evidence type="ECO:0000256" key="1">
    <source>
        <dbReference type="ARBA" id="ARBA00004141"/>
    </source>
</evidence>
<accession>A0A928V5Y2</accession>
<feature type="domain" description="Cytochrome C biogenesis protein transmembrane" evidence="9">
    <location>
        <begin position="205"/>
        <end position="412"/>
    </location>
</feature>
<feature type="transmembrane region" description="Helical" evidence="7">
    <location>
        <begin position="450"/>
        <end position="469"/>
    </location>
</feature>
<dbReference type="GO" id="GO:0045454">
    <property type="term" value="P:cell redox homeostasis"/>
    <property type="evidence" value="ECO:0007669"/>
    <property type="project" value="TreeGrafter"/>
</dbReference>
<dbReference type="InterPro" id="IPR028250">
    <property type="entry name" value="DsbDN"/>
</dbReference>
<dbReference type="Gene3D" id="2.60.40.1250">
    <property type="entry name" value="Thiol:disulfide interchange protein DsbD, N-terminal domain"/>
    <property type="match status" value="1"/>
</dbReference>
<comment type="subcellular location">
    <subcellularLocation>
        <location evidence="1">Membrane</location>
        <topology evidence="1">Multi-pass membrane protein</topology>
    </subcellularLocation>
</comment>
<dbReference type="GO" id="GO:0015035">
    <property type="term" value="F:protein-disulfide reductase activity"/>
    <property type="evidence" value="ECO:0007669"/>
    <property type="project" value="TreeGrafter"/>
</dbReference>
<evidence type="ECO:0000256" key="8">
    <source>
        <dbReference type="SAM" id="SignalP"/>
    </source>
</evidence>
<evidence type="ECO:0000256" key="5">
    <source>
        <dbReference type="ARBA" id="ARBA00023136"/>
    </source>
</evidence>
<evidence type="ECO:0000313" key="12">
    <source>
        <dbReference type="Proteomes" id="UP000652567"/>
    </source>
</evidence>
<gene>
    <name evidence="11" type="ORF">C4F51_05815</name>
</gene>
<feature type="transmembrane region" description="Helical" evidence="7">
    <location>
        <begin position="356"/>
        <end position="378"/>
    </location>
</feature>
<keyword evidence="8" id="KW-0732">Signal</keyword>
<dbReference type="GO" id="GO:0016020">
    <property type="term" value="C:membrane"/>
    <property type="evidence" value="ECO:0007669"/>
    <property type="project" value="UniProtKB-SubCell"/>
</dbReference>
<reference evidence="11" key="1">
    <citation type="submission" date="2018-07" db="EMBL/GenBank/DDBJ databases">
        <title>Genome assembly of strain Ka43.</title>
        <authorList>
            <person name="Kukolya J."/>
            <person name="Nagy I."/>
            <person name="Horvath B."/>
            <person name="Toth A."/>
        </authorList>
    </citation>
    <scope>NUCLEOTIDE SEQUENCE</scope>
    <source>
        <strain evidence="11">KB43</strain>
    </source>
</reference>
<evidence type="ECO:0000259" key="10">
    <source>
        <dbReference type="Pfam" id="PF11412"/>
    </source>
</evidence>
<organism evidence="11 12">
    <name type="scientific">Cellvibrio polysaccharolyticus</name>
    <dbReference type="NCBI Taxonomy" id="2082724"/>
    <lineage>
        <taxon>Bacteria</taxon>
        <taxon>Pseudomonadati</taxon>
        <taxon>Pseudomonadota</taxon>
        <taxon>Gammaproteobacteria</taxon>
        <taxon>Cellvibrionales</taxon>
        <taxon>Cellvibrionaceae</taxon>
        <taxon>Cellvibrio</taxon>
    </lineage>
</organism>
<keyword evidence="4 7" id="KW-1133">Transmembrane helix</keyword>
<dbReference type="SUPFAM" id="SSF74863">
    <property type="entry name" value="Thiol:disulfide interchange protein DsbD, N-terminal domain (DsbD-alpha)"/>
    <property type="match status" value="1"/>
</dbReference>
<keyword evidence="2 7" id="KW-0812">Transmembrane</keyword>
<feature type="chain" id="PRO_5037579005" evidence="8">
    <location>
        <begin position="38"/>
        <end position="598"/>
    </location>
</feature>
<feature type="transmembrane region" description="Helical" evidence="7">
    <location>
        <begin position="245"/>
        <end position="266"/>
    </location>
</feature>
<feature type="transmembrane region" description="Helical" evidence="7">
    <location>
        <begin position="422"/>
        <end position="441"/>
    </location>
</feature>
<name>A0A928V5Y2_9GAMM</name>
<feature type="transmembrane region" description="Helical" evidence="7">
    <location>
        <begin position="399"/>
        <end position="416"/>
    </location>
</feature>
<keyword evidence="12" id="KW-1185">Reference proteome</keyword>
<dbReference type="EMBL" id="PRDL01000001">
    <property type="protein sequence ID" value="MBE8716704.1"/>
    <property type="molecule type" value="Genomic_DNA"/>
</dbReference>
<dbReference type="RefSeq" id="WP_193907993.1">
    <property type="nucleotide sequence ID" value="NZ_PRDL01000001.1"/>
</dbReference>
<evidence type="ECO:0000256" key="7">
    <source>
        <dbReference type="SAM" id="Phobius"/>
    </source>
</evidence>
<dbReference type="Pfam" id="PF13899">
    <property type="entry name" value="Thioredoxin_7"/>
    <property type="match status" value="1"/>
</dbReference>
<proteinExistence type="predicted"/>
<dbReference type="InterPro" id="IPR017937">
    <property type="entry name" value="Thioredoxin_CS"/>
</dbReference>
<dbReference type="PANTHER" id="PTHR32234:SF3">
    <property type="entry name" value="SUPPRESSION OF COPPER SENSITIVITY PROTEIN"/>
    <property type="match status" value="1"/>
</dbReference>
<keyword evidence="6" id="KW-0676">Redox-active center</keyword>
<evidence type="ECO:0000256" key="3">
    <source>
        <dbReference type="ARBA" id="ARBA00022748"/>
    </source>
</evidence>
<evidence type="ECO:0000259" key="9">
    <source>
        <dbReference type="Pfam" id="PF02683"/>
    </source>
</evidence>
<dbReference type="Pfam" id="PF02683">
    <property type="entry name" value="DsbD_TM"/>
    <property type="match status" value="1"/>
</dbReference>
<protein>
    <submittedName>
        <fullName evidence="11">Cytochrome C biogenesis protein</fullName>
    </submittedName>
</protein>
<feature type="transmembrane region" description="Helical" evidence="7">
    <location>
        <begin position="200"/>
        <end position="225"/>
    </location>
</feature>
<dbReference type="Pfam" id="PF11412">
    <property type="entry name" value="DsbD_N"/>
    <property type="match status" value="1"/>
</dbReference>